<reference evidence="6" key="1">
    <citation type="submission" date="2022-11" db="EMBL/GenBank/DDBJ databases">
        <authorList>
            <person name="Petersen C."/>
        </authorList>
    </citation>
    <scope>NUCLEOTIDE SEQUENCE</scope>
    <source>
        <strain evidence="6">IBT 34128</strain>
    </source>
</reference>
<dbReference type="SUPFAM" id="SSF88723">
    <property type="entry name" value="PIN domain-like"/>
    <property type="match status" value="1"/>
</dbReference>
<dbReference type="SMART" id="SM00485">
    <property type="entry name" value="XPGN"/>
    <property type="match status" value="1"/>
</dbReference>
<dbReference type="InterPro" id="IPR006084">
    <property type="entry name" value="XPG/Rad2"/>
</dbReference>
<dbReference type="FunFam" id="3.40.50.1010:FF:000051">
    <property type="entry name" value="Rad2-like endonuclease, putative (AFU_orthologue AFUA_3G13260)"/>
    <property type="match status" value="1"/>
</dbReference>
<evidence type="ECO:0008006" key="8">
    <source>
        <dbReference type="Google" id="ProtNLM"/>
    </source>
</evidence>
<dbReference type="AlphaFoldDB" id="A0A9W9FTB5"/>
<dbReference type="InterPro" id="IPR029060">
    <property type="entry name" value="PIN-like_dom_sf"/>
</dbReference>
<keyword evidence="7" id="KW-1185">Reference proteome</keyword>
<dbReference type="EMBL" id="JAPMSZ010000004">
    <property type="protein sequence ID" value="KAJ5105978.1"/>
    <property type="molecule type" value="Genomic_DNA"/>
</dbReference>
<dbReference type="Pfam" id="PF00867">
    <property type="entry name" value="XPG_I"/>
    <property type="match status" value="1"/>
</dbReference>
<evidence type="ECO:0000313" key="7">
    <source>
        <dbReference type="Proteomes" id="UP001141434"/>
    </source>
</evidence>
<dbReference type="InterPro" id="IPR006085">
    <property type="entry name" value="XPG_DNA_repair_N"/>
</dbReference>
<reference evidence="6" key="2">
    <citation type="journal article" date="2023" name="IMA Fungus">
        <title>Comparative genomic study of the Penicillium genus elucidates a diverse pangenome and 15 lateral gene transfer events.</title>
        <authorList>
            <person name="Petersen C."/>
            <person name="Sorensen T."/>
            <person name="Nielsen M.R."/>
            <person name="Sondergaard T.E."/>
            <person name="Sorensen J.L."/>
            <person name="Fitzpatrick D.A."/>
            <person name="Frisvad J.C."/>
            <person name="Nielsen K.L."/>
        </authorList>
    </citation>
    <scope>NUCLEOTIDE SEQUENCE</scope>
    <source>
        <strain evidence="6">IBT 34128</strain>
    </source>
</reference>
<feature type="region of interest" description="Disordered" evidence="3">
    <location>
        <begin position="406"/>
        <end position="455"/>
    </location>
</feature>
<evidence type="ECO:0000259" key="5">
    <source>
        <dbReference type="SMART" id="SM00485"/>
    </source>
</evidence>
<sequence length="903" mass="99159">MGIPGLINAIGAGERVSLSKLAIAHLERTARPIRVAVDISIWLFQVQAGRGGRNPELRTLFYRLLKLLVLPIHPLFVYDGRHKPPFKRGKAVSARSYGNAPIIQRSKDLIERFRFPWHEAPGEAEAECARLQQAGIVDAVMSNDVDALMFGSTLTIMNFSKESGSGTTASTHVTCYAMGKEGHPSNVPLDRAGMILFAMLSGGDYLPSGVPKCGSKLAAEIAKAGFGEDLLQQLASNSSDLDSGLAEWRERLQYELEENESGYFVTKHKVVRIPDSFPDRTILEYYAQPKVSSNEEMAVLRLRLKQAWDRDIDPLAIRTFAAEHFEWNYRSGARKVIKLLAEPLVCYKLRLQRPVSALPLHQSLAPNCDTPMLQKVYRSRANFGTDGTTELQMDMLPIDVVGIDLLAEEPNPPPPSQEILPSQSTVGSGAMQSGDEDEDPELVAESAPPTPSKTRIARRFDPFAMEKVWIFETVARLGVPDVVKKWEDEQAQKAQKPAPKKSSNRRSAPKKKGPIDSGMKRGSILKYGTLTKEKSDLSASKQTHLLEAASTPSAKDNLSSFKNLPSYSESLEEDPFALNMYTHQGASSGMHTFSREVDELLDPFSSLCSISSSPNIKRHPMAAQSRVRSQRRVLGSGEIEIADLDTPVAEIATSPLRSALPRGIKMSYSVSSHKSSTSAVGQTIPQPLLAAPSPKTKHHTSPKKREKVKPTSKVQEAEELEKAIESLSLSVKHDNSSPEDAKAGSKHRSSPKKALEKSETYLCSSTPQPAESPRLCETTRPMVGHSASITESVNAPEKPQYNGHLTPSTGRSCTGTHTRKRTQKFKDLDNTKDSSPEPPKSSNHIENITAHGGFWSVDTLDVPVSVYAGPCADSTALQNHTEHSPTKQDRKKRVPRVSILDLI</sequence>
<accession>A0A9W9FTB5</accession>
<dbReference type="OrthoDB" id="2959108at2759"/>
<evidence type="ECO:0000259" key="4">
    <source>
        <dbReference type="SMART" id="SM00484"/>
    </source>
</evidence>
<dbReference type="RefSeq" id="XP_056514974.1">
    <property type="nucleotide sequence ID" value="XM_056653907.1"/>
</dbReference>
<dbReference type="GO" id="GO:0006281">
    <property type="term" value="P:DNA repair"/>
    <property type="evidence" value="ECO:0007669"/>
    <property type="project" value="UniProtKB-ARBA"/>
</dbReference>
<dbReference type="Gene3D" id="3.40.50.1010">
    <property type="entry name" value="5'-nuclease"/>
    <property type="match status" value="2"/>
</dbReference>
<feature type="compositionally biased region" description="Polar residues" evidence="3">
    <location>
        <begin position="803"/>
        <end position="816"/>
    </location>
</feature>
<proteinExistence type="predicted"/>
<dbReference type="InterPro" id="IPR006086">
    <property type="entry name" value="XPG-I_dom"/>
</dbReference>
<dbReference type="PRINTS" id="PR00853">
    <property type="entry name" value="XPGRADSUPER"/>
</dbReference>
<feature type="region of interest" description="Disordered" evidence="3">
    <location>
        <begin position="874"/>
        <end position="897"/>
    </location>
</feature>
<organism evidence="6 7">
    <name type="scientific">Penicillium alfredii</name>
    <dbReference type="NCBI Taxonomy" id="1506179"/>
    <lineage>
        <taxon>Eukaryota</taxon>
        <taxon>Fungi</taxon>
        <taxon>Dikarya</taxon>
        <taxon>Ascomycota</taxon>
        <taxon>Pezizomycotina</taxon>
        <taxon>Eurotiomycetes</taxon>
        <taxon>Eurotiomycetidae</taxon>
        <taxon>Eurotiales</taxon>
        <taxon>Aspergillaceae</taxon>
        <taxon>Penicillium</taxon>
    </lineage>
</organism>
<dbReference type="Gene3D" id="1.10.150.20">
    <property type="entry name" value="5' to 3' exonuclease, C-terminal subdomain"/>
    <property type="match status" value="1"/>
</dbReference>
<feature type="region of interest" description="Disordered" evidence="3">
    <location>
        <begin position="675"/>
        <end position="846"/>
    </location>
</feature>
<dbReference type="Pfam" id="PF00752">
    <property type="entry name" value="XPG_N"/>
    <property type="match status" value="1"/>
</dbReference>
<dbReference type="SUPFAM" id="SSF47807">
    <property type="entry name" value="5' to 3' exonuclease, C-terminal subdomain"/>
    <property type="match status" value="1"/>
</dbReference>
<evidence type="ECO:0000313" key="6">
    <source>
        <dbReference type="EMBL" id="KAJ5105978.1"/>
    </source>
</evidence>
<dbReference type="SMART" id="SM00484">
    <property type="entry name" value="XPGI"/>
    <property type="match status" value="1"/>
</dbReference>
<feature type="compositionally biased region" description="Basic residues" evidence="3">
    <location>
        <begin position="498"/>
        <end position="512"/>
    </location>
</feature>
<feature type="compositionally biased region" description="Basic and acidic residues" evidence="3">
    <location>
        <begin position="731"/>
        <end position="743"/>
    </location>
</feature>
<dbReference type="CDD" id="cd09870">
    <property type="entry name" value="PIN_YEN1"/>
    <property type="match status" value="1"/>
</dbReference>
<dbReference type="InterPro" id="IPR036279">
    <property type="entry name" value="5-3_exonuclease_C_sf"/>
</dbReference>
<dbReference type="Proteomes" id="UP001141434">
    <property type="component" value="Unassembled WGS sequence"/>
</dbReference>
<protein>
    <recommendedName>
        <fullName evidence="8">XPG-I domain-containing protein</fullName>
    </recommendedName>
</protein>
<keyword evidence="1" id="KW-0540">Nuclease</keyword>
<dbReference type="GO" id="GO:0008821">
    <property type="term" value="F:crossover junction DNA endonuclease activity"/>
    <property type="evidence" value="ECO:0007669"/>
    <property type="project" value="InterPro"/>
</dbReference>
<feature type="compositionally biased region" description="Basic and acidic residues" evidence="3">
    <location>
        <begin position="824"/>
        <end position="835"/>
    </location>
</feature>
<dbReference type="GeneID" id="81393075"/>
<comment type="caution">
    <text evidence="6">The sequence shown here is derived from an EMBL/GenBank/DDBJ whole genome shotgun (WGS) entry which is preliminary data.</text>
</comment>
<evidence type="ECO:0000256" key="1">
    <source>
        <dbReference type="ARBA" id="ARBA00022722"/>
    </source>
</evidence>
<evidence type="ECO:0000256" key="3">
    <source>
        <dbReference type="SAM" id="MobiDB-lite"/>
    </source>
</evidence>
<feature type="compositionally biased region" description="Basic residues" evidence="3">
    <location>
        <begin position="695"/>
        <end position="707"/>
    </location>
</feature>
<dbReference type="InterPro" id="IPR037316">
    <property type="entry name" value="Yen1_H3TH"/>
</dbReference>
<feature type="domain" description="XPG-I" evidence="4">
    <location>
        <begin position="111"/>
        <end position="189"/>
    </location>
</feature>
<dbReference type="Pfam" id="PF18380">
    <property type="entry name" value="GEN1_C"/>
    <property type="match status" value="1"/>
</dbReference>
<dbReference type="PANTHER" id="PTHR11081">
    <property type="entry name" value="FLAP ENDONUCLEASE FAMILY MEMBER"/>
    <property type="match status" value="1"/>
</dbReference>
<dbReference type="CDD" id="cd09906">
    <property type="entry name" value="H3TH_YEN1"/>
    <property type="match status" value="1"/>
</dbReference>
<evidence type="ECO:0000256" key="2">
    <source>
        <dbReference type="ARBA" id="ARBA00022801"/>
    </source>
</evidence>
<gene>
    <name evidence="6" type="ORF">NUU61_003325</name>
</gene>
<dbReference type="InterPro" id="IPR041177">
    <property type="entry name" value="GEN1_C"/>
</dbReference>
<dbReference type="PANTHER" id="PTHR11081:SF75">
    <property type="entry name" value="ENDONUCLEASE, PUTATIVE (AFU_ORTHOLOGUE AFUA_3G13260)-RELATED"/>
    <property type="match status" value="1"/>
</dbReference>
<feature type="compositionally biased region" description="Polar residues" evidence="3">
    <location>
        <begin position="419"/>
        <end position="431"/>
    </location>
</feature>
<dbReference type="GO" id="GO:0017108">
    <property type="term" value="F:5'-flap endonuclease activity"/>
    <property type="evidence" value="ECO:0007669"/>
    <property type="project" value="TreeGrafter"/>
</dbReference>
<name>A0A9W9FTB5_9EURO</name>
<feature type="domain" description="XPG N-terminal" evidence="5">
    <location>
        <begin position="1"/>
        <end position="96"/>
    </location>
</feature>
<feature type="region of interest" description="Disordered" evidence="3">
    <location>
        <begin position="488"/>
        <end position="523"/>
    </location>
</feature>
<keyword evidence="2" id="KW-0378">Hydrolase</keyword>
<dbReference type="FunFam" id="3.40.50.1010:FF:000037">
    <property type="entry name" value="Rad2-like endonuclease, putative (AFU_orthologue AFUA_3G13260)"/>
    <property type="match status" value="1"/>
</dbReference>